<dbReference type="Proteomes" id="UP000887013">
    <property type="component" value="Unassembled WGS sequence"/>
</dbReference>
<name>A0A8X6UVH0_NEPPI</name>
<proteinExistence type="predicted"/>
<organism evidence="2 3">
    <name type="scientific">Nephila pilipes</name>
    <name type="common">Giant wood spider</name>
    <name type="synonym">Nephila maculata</name>
    <dbReference type="NCBI Taxonomy" id="299642"/>
    <lineage>
        <taxon>Eukaryota</taxon>
        <taxon>Metazoa</taxon>
        <taxon>Ecdysozoa</taxon>
        <taxon>Arthropoda</taxon>
        <taxon>Chelicerata</taxon>
        <taxon>Arachnida</taxon>
        <taxon>Araneae</taxon>
        <taxon>Araneomorphae</taxon>
        <taxon>Entelegynae</taxon>
        <taxon>Araneoidea</taxon>
        <taxon>Nephilidae</taxon>
        <taxon>Nephila</taxon>
    </lineage>
</organism>
<dbReference type="EMBL" id="BMAW01037320">
    <property type="protein sequence ID" value="GFU47919.1"/>
    <property type="molecule type" value="Genomic_DNA"/>
</dbReference>
<dbReference type="OrthoDB" id="6436271at2759"/>
<protein>
    <submittedName>
        <fullName evidence="2">Uncharacterized protein</fullName>
    </submittedName>
</protein>
<evidence type="ECO:0000256" key="1">
    <source>
        <dbReference type="SAM" id="SignalP"/>
    </source>
</evidence>
<evidence type="ECO:0000313" key="3">
    <source>
        <dbReference type="Proteomes" id="UP000887013"/>
    </source>
</evidence>
<feature type="chain" id="PRO_5036467215" evidence="1">
    <location>
        <begin position="23"/>
        <end position="126"/>
    </location>
</feature>
<gene>
    <name evidence="2" type="ORF">NPIL_450081</name>
</gene>
<accession>A0A8X6UVH0</accession>
<reference evidence="2" key="1">
    <citation type="submission" date="2020-08" db="EMBL/GenBank/DDBJ databases">
        <title>Multicomponent nature underlies the extraordinary mechanical properties of spider dragline silk.</title>
        <authorList>
            <person name="Kono N."/>
            <person name="Nakamura H."/>
            <person name="Mori M."/>
            <person name="Yoshida Y."/>
            <person name="Ohtoshi R."/>
            <person name="Malay A.D."/>
            <person name="Moran D.A.P."/>
            <person name="Tomita M."/>
            <person name="Numata K."/>
            <person name="Arakawa K."/>
        </authorList>
    </citation>
    <scope>NUCLEOTIDE SEQUENCE</scope>
</reference>
<keyword evidence="3" id="KW-1185">Reference proteome</keyword>
<sequence length="126" mass="14374">MDFTNVVVLQILLVAGFGFVQAGNEKFEKLRSMMCDKENVDIAEKMMNCVKLFDIEEYRDMLAPCGNGLQDMGLDEMLETWCSTPMEELEKMDECITNNVREANKEDEIIEKTAPVQECLAEAFSE</sequence>
<feature type="signal peptide" evidence="1">
    <location>
        <begin position="1"/>
        <end position="22"/>
    </location>
</feature>
<keyword evidence="1" id="KW-0732">Signal</keyword>
<evidence type="ECO:0000313" key="2">
    <source>
        <dbReference type="EMBL" id="GFU47919.1"/>
    </source>
</evidence>
<dbReference type="AlphaFoldDB" id="A0A8X6UVH0"/>
<comment type="caution">
    <text evidence="2">The sequence shown here is derived from an EMBL/GenBank/DDBJ whole genome shotgun (WGS) entry which is preliminary data.</text>
</comment>